<protein>
    <submittedName>
        <fullName evidence="1">Uncharacterized protein</fullName>
    </submittedName>
</protein>
<keyword evidence="2" id="KW-1185">Reference proteome</keyword>
<proteinExistence type="predicted"/>
<evidence type="ECO:0000313" key="1">
    <source>
        <dbReference type="EMBL" id="MEX3933300.1"/>
    </source>
</evidence>
<evidence type="ECO:0000313" key="2">
    <source>
        <dbReference type="Proteomes" id="UP001558850"/>
    </source>
</evidence>
<organism evidence="1 2">
    <name type="scientific">Paraburkholderia phymatum</name>
    <dbReference type="NCBI Taxonomy" id="148447"/>
    <lineage>
        <taxon>Bacteria</taxon>
        <taxon>Pseudomonadati</taxon>
        <taxon>Pseudomonadota</taxon>
        <taxon>Betaproteobacteria</taxon>
        <taxon>Burkholderiales</taxon>
        <taxon>Burkholderiaceae</taxon>
        <taxon>Paraburkholderia</taxon>
    </lineage>
</organism>
<name>A0ACC6U0Y7_9BURK</name>
<gene>
    <name evidence="1" type="ORF">AB4Y32_16105</name>
</gene>
<dbReference type="EMBL" id="JBFRCH010000007">
    <property type="protein sequence ID" value="MEX3933300.1"/>
    <property type="molecule type" value="Genomic_DNA"/>
</dbReference>
<reference evidence="1" key="1">
    <citation type="submission" date="2024-07" db="EMBL/GenBank/DDBJ databases">
        <title>A survey of Mimosa microsymbionts across Brazilian biomes reveals a high diversity of Paraburkholderia nodulating endemic species, but also that Cupriavidus is common as a symbiont of widespread species.</title>
        <authorList>
            <person name="Rouws L."/>
            <person name="Barauna A."/>
            <person name="Beukes C."/>
            <person name="Rouws J.R.C."/>
            <person name="De Faria S.M."/>
            <person name="Gross E."/>
            <person name="Bueno Dos Reis Junior F."/>
            <person name="Simon M.F."/>
            <person name="Maluk M."/>
            <person name="Odee D.W."/>
            <person name="Kenicer G."/>
            <person name="Young J.P.W."/>
            <person name="Reis V.M."/>
            <person name="Zilli J."/>
            <person name="James E.K."/>
        </authorList>
    </citation>
    <scope>NUCLEOTIDE SEQUENCE</scope>
    <source>
        <strain evidence="1">EG181B</strain>
    </source>
</reference>
<accession>A0ACC6U0Y7</accession>
<comment type="caution">
    <text evidence="1">The sequence shown here is derived from an EMBL/GenBank/DDBJ whole genome shotgun (WGS) entry which is preliminary data.</text>
</comment>
<dbReference type="Proteomes" id="UP001558850">
    <property type="component" value="Unassembled WGS sequence"/>
</dbReference>
<sequence>MTDEGEIRIFDALNWIRDNAPAYAKAKADRIYLEEFRKSKKALLMRKAESAGHKAAVAQEREAYADEDYQQHLVALSAAVEEEERLRWLMVAAQARIEAWRSLESSRRVEAKTL</sequence>